<evidence type="ECO:0000313" key="2">
    <source>
        <dbReference type="Proteomes" id="UP000231501"/>
    </source>
</evidence>
<keyword evidence="2" id="KW-1185">Reference proteome</keyword>
<dbReference type="EMBL" id="PEOG01000029">
    <property type="protein sequence ID" value="PIM52909.1"/>
    <property type="molecule type" value="Genomic_DNA"/>
</dbReference>
<protein>
    <submittedName>
        <fullName evidence="1">Uncharacterized protein</fullName>
    </submittedName>
</protein>
<evidence type="ECO:0000313" key="1">
    <source>
        <dbReference type="EMBL" id="PIM52909.1"/>
    </source>
</evidence>
<organism evidence="1 2">
    <name type="scientific">Roseateles chitinivorans</name>
    <dbReference type="NCBI Taxonomy" id="2917965"/>
    <lineage>
        <taxon>Bacteria</taxon>
        <taxon>Pseudomonadati</taxon>
        <taxon>Pseudomonadota</taxon>
        <taxon>Betaproteobacteria</taxon>
        <taxon>Burkholderiales</taxon>
        <taxon>Sphaerotilaceae</taxon>
        <taxon>Roseateles</taxon>
    </lineage>
</organism>
<accession>A0A2G9CBK8</accession>
<gene>
    <name evidence="1" type="ORF">CS062_12415</name>
</gene>
<dbReference type="OrthoDB" id="3578967at2"/>
<dbReference type="Proteomes" id="UP000231501">
    <property type="component" value="Unassembled WGS sequence"/>
</dbReference>
<comment type="caution">
    <text evidence="1">The sequence shown here is derived from an EMBL/GenBank/DDBJ whole genome shotgun (WGS) entry which is preliminary data.</text>
</comment>
<proteinExistence type="predicted"/>
<dbReference type="RefSeq" id="WP_099861949.1">
    <property type="nucleotide sequence ID" value="NZ_PEOG01000029.1"/>
</dbReference>
<reference evidence="1 2" key="1">
    <citation type="submission" date="2017-11" db="EMBL/GenBank/DDBJ databases">
        <title>Draft genome sequence of Mitsuaria sp. HWN-4.</title>
        <authorList>
            <person name="Gundlapally S.R."/>
        </authorList>
    </citation>
    <scope>NUCLEOTIDE SEQUENCE [LARGE SCALE GENOMIC DNA]</scope>
    <source>
        <strain evidence="1 2">HWN-4</strain>
    </source>
</reference>
<sequence>MTYQPAFPAALQPAALTLLEAMAASELAPPHQGFQVSVQGELLSAPARLYCSPGDLRALIEQATGDRRTLALCLGTRHWNGYVREECLRRFIATDCSWTAPFVVQLLGEYVIEIVELIAATAPQATLQNLAAFARENPKFMALTRQRATSYWDCYFRRHFRSLQTYPAITTLNAIDAWAQAA</sequence>
<name>A0A2G9CBK8_9BURK</name>
<dbReference type="AlphaFoldDB" id="A0A2G9CBK8"/>